<comment type="caution">
    <text evidence="3">The sequence shown here is derived from an EMBL/GenBank/DDBJ whole genome shotgun (WGS) entry which is preliminary data.</text>
</comment>
<feature type="region of interest" description="Disordered" evidence="2">
    <location>
        <begin position="1"/>
        <end position="36"/>
    </location>
</feature>
<organism evidence="3 4">
    <name type="scientific">Nakamurella alba</name>
    <dbReference type="NCBI Taxonomy" id="2665158"/>
    <lineage>
        <taxon>Bacteria</taxon>
        <taxon>Bacillati</taxon>
        <taxon>Actinomycetota</taxon>
        <taxon>Actinomycetes</taxon>
        <taxon>Nakamurellales</taxon>
        <taxon>Nakamurellaceae</taxon>
        <taxon>Nakamurella</taxon>
    </lineage>
</organism>
<dbReference type="Gene3D" id="1.20.200.10">
    <property type="entry name" value="Fumarase/aspartase (Central domain)"/>
    <property type="match status" value="1"/>
</dbReference>
<protein>
    <recommendedName>
        <fullName evidence="5">Aromatic amino acid lyase</fullName>
    </recommendedName>
</protein>
<dbReference type="AlphaFoldDB" id="A0A7K1FJY0"/>
<evidence type="ECO:0000313" key="4">
    <source>
        <dbReference type="Proteomes" id="UP000460221"/>
    </source>
</evidence>
<evidence type="ECO:0000313" key="3">
    <source>
        <dbReference type="EMBL" id="MTD14445.1"/>
    </source>
</evidence>
<feature type="compositionally biased region" description="Low complexity" evidence="2">
    <location>
        <begin position="8"/>
        <end position="27"/>
    </location>
</feature>
<dbReference type="EMBL" id="WLYK01000003">
    <property type="protein sequence ID" value="MTD14445.1"/>
    <property type="molecule type" value="Genomic_DNA"/>
</dbReference>
<evidence type="ECO:0000256" key="1">
    <source>
        <dbReference type="ARBA" id="ARBA00023239"/>
    </source>
</evidence>
<sequence length="616" mass="63245">MSTDRSRSVGSPRARAAGGPPRASNPSRSCPRRVSTCGRPAIPCRSMELHCRWMEQFSGVARRSRGRAGLIDFVTYPEHGVHTCAVGRRVRSVVLIAPGRTDPPPGGSAVPDGSMRSSPAAGRPADREQSVDEIAITGTDLDIAGVFAVSRSVAGAVLADAGRANIEASWRFAIDEATRRPLYGRSTGVGANRTVPVTGDRTAHALDLLRSHATSAGAPRSADRVRAMLVIRLNQLAAGGSGAGPGLADGLVGMLRADALPVVREWGSIGTGDLSALATTALTLLGELPTVDGRTLPPVPFEGPDGLAFISSNAATLADAALGTTELLVLARACLGIAALTFAAVDGNAEAFAPAVRQATPFPGVGVVCASMRRLVGEGDARPPARIQDPFGLRALPQVMGPVLDALSGANAVLVRMINAPSENPVLLPPTDTAPGQVAHHGAFYASYLQSALDGLNLAVAQSGQLVMARLATLIEPAFTGLAPFLSDGTPGASGVMVCEYVAASALGELRAAAQPAGLQTVTLSRGVEEDASFASLAASATRRMAGPLRTLLAAELVAAVRAHRMRAASVTGPVGELLEVCAALPAATEDRDLTEDLRIAEELLPSIARLVPLTG</sequence>
<reference evidence="3 4" key="1">
    <citation type="submission" date="2019-11" db="EMBL/GenBank/DDBJ databases">
        <authorList>
            <person name="Jiang L.-Q."/>
        </authorList>
    </citation>
    <scope>NUCLEOTIDE SEQUENCE [LARGE SCALE GENOMIC DNA]</scope>
    <source>
        <strain evidence="3 4">YIM 132087</strain>
    </source>
</reference>
<keyword evidence="1" id="KW-0456">Lyase</keyword>
<name>A0A7K1FJY0_9ACTN</name>
<dbReference type="InterPro" id="IPR008948">
    <property type="entry name" value="L-Aspartase-like"/>
</dbReference>
<dbReference type="SUPFAM" id="SSF48557">
    <property type="entry name" value="L-aspartase-like"/>
    <property type="match status" value="1"/>
</dbReference>
<evidence type="ECO:0008006" key="5">
    <source>
        <dbReference type="Google" id="ProtNLM"/>
    </source>
</evidence>
<dbReference type="Pfam" id="PF00221">
    <property type="entry name" value="Lyase_aromatic"/>
    <property type="match status" value="1"/>
</dbReference>
<proteinExistence type="predicted"/>
<feature type="region of interest" description="Disordered" evidence="2">
    <location>
        <begin position="96"/>
        <end position="130"/>
    </location>
</feature>
<dbReference type="GO" id="GO:0016841">
    <property type="term" value="F:ammonia-lyase activity"/>
    <property type="evidence" value="ECO:0007669"/>
    <property type="project" value="UniProtKB-ARBA"/>
</dbReference>
<evidence type="ECO:0000256" key="2">
    <source>
        <dbReference type="SAM" id="MobiDB-lite"/>
    </source>
</evidence>
<accession>A0A7K1FJY0</accession>
<dbReference type="Proteomes" id="UP000460221">
    <property type="component" value="Unassembled WGS sequence"/>
</dbReference>
<keyword evidence="4" id="KW-1185">Reference proteome</keyword>
<dbReference type="PANTHER" id="PTHR10362">
    <property type="entry name" value="HISTIDINE AMMONIA-LYASE"/>
    <property type="match status" value="1"/>
</dbReference>
<gene>
    <name evidence="3" type="ORF">GIS00_10840</name>
</gene>
<dbReference type="InterPro" id="IPR001106">
    <property type="entry name" value="Aromatic_Lyase"/>
</dbReference>